<dbReference type="SMART" id="SM00732">
    <property type="entry name" value="YqgFc"/>
    <property type="match status" value="1"/>
</dbReference>
<dbReference type="CDD" id="cd16964">
    <property type="entry name" value="YqgF"/>
    <property type="match status" value="1"/>
</dbReference>
<dbReference type="Proteomes" id="UP000597761">
    <property type="component" value="Unassembled WGS sequence"/>
</dbReference>
<organism evidence="8 9">
    <name type="scientific">Tersicoccus solisilvae</name>
    <dbReference type="NCBI Taxonomy" id="1882339"/>
    <lineage>
        <taxon>Bacteria</taxon>
        <taxon>Bacillati</taxon>
        <taxon>Actinomycetota</taxon>
        <taxon>Actinomycetes</taxon>
        <taxon>Micrococcales</taxon>
        <taxon>Micrococcaceae</taxon>
        <taxon>Tersicoccus</taxon>
    </lineage>
</organism>
<keyword evidence="1 5" id="KW-0963">Cytoplasm</keyword>
<dbReference type="Pfam" id="PF03652">
    <property type="entry name" value="RuvX"/>
    <property type="match status" value="1"/>
</dbReference>
<accession>A0ABQ1NQ32</accession>
<comment type="function">
    <text evidence="5">Could be a nuclease involved in processing of the 5'-end of pre-16S rRNA.</text>
</comment>
<evidence type="ECO:0000259" key="7">
    <source>
        <dbReference type="SMART" id="SM00732"/>
    </source>
</evidence>
<feature type="region of interest" description="Disordered" evidence="6">
    <location>
        <begin position="152"/>
        <end position="182"/>
    </location>
</feature>
<keyword evidence="2 5" id="KW-0690">Ribosome biogenesis</keyword>
<dbReference type="InterPro" id="IPR037027">
    <property type="entry name" value="YqgF/RNaseH-like_dom_sf"/>
</dbReference>
<comment type="similarity">
    <text evidence="5">Belongs to the YqgF HJR family.</text>
</comment>
<comment type="caution">
    <text evidence="8">The sequence shown here is derived from an EMBL/GenBank/DDBJ whole genome shotgun (WGS) entry which is preliminary data.</text>
</comment>
<gene>
    <name evidence="8" type="ORF">GCM10011512_06720</name>
</gene>
<keyword evidence="3 5" id="KW-0540">Nuclease</keyword>
<dbReference type="NCBIfam" id="TIGR00250">
    <property type="entry name" value="RNAse_H_YqgF"/>
    <property type="match status" value="1"/>
</dbReference>
<evidence type="ECO:0000256" key="2">
    <source>
        <dbReference type="ARBA" id="ARBA00022517"/>
    </source>
</evidence>
<dbReference type="EC" id="3.1.-.-" evidence="5"/>
<dbReference type="InterPro" id="IPR012337">
    <property type="entry name" value="RNaseH-like_sf"/>
</dbReference>
<comment type="subcellular location">
    <subcellularLocation>
        <location evidence="5">Cytoplasm</location>
    </subcellularLocation>
</comment>
<dbReference type="InterPro" id="IPR006641">
    <property type="entry name" value="YqgF/RNaseH-like_dom"/>
</dbReference>
<proteinExistence type="inferred from homology"/>
<sequence>MTADDGPRFAPGVRMGVDVGAVRVGVAASDPHLILATPVSTVPRDTATDSDIAAIVGEIRERDAVGVYVGLPRTLAGQEGTSARMAREYAQRLADRLAAPRGPHEPPVEVYLIDERLTTVSAHRSLHAAGLPMKKHRSRVDQVAATGILQQALDGLRAGRRPGEPVPPTTPAETPPDDGGRS</sequence>
<name>A0ABQ1NQ32_9MICC</name>
<evidence type="ECO:0000256" key="6">
    <source>
        <dbReference type="SAM" id="MobiDB-lite"/>
    </source>
</evidence>
<feature type="compositionally biased region" description="Pro residues" evidence="6">
    <location>
        <begin position="164"/>
        <end position="174"/>
    </location>
</feature>
<dbReference type="PANTHER" id="PTHR33317">
    <property type="entry name" value="POLYNUCLEOTIDYL TRANSFERASE, RIBONUCLEASE H-LIKE SUPERFAMILY PROTEIN"/>
    <property type="match status" value="1"/>
</dbReference>
<evidence type="ECO:0000256" key="3">
    <source>
        <dbReference type="ARBA" id="ARBA00022722"/>
    </source>
</evidence>
<protein>
    <recommendedName>
        <fullName evidence="5">Putative pre-16S rRNA nuclease</fullName>
        <ecNumber evidence="5">3.1.-.-</ecNumber>
    </recommendedName>
</protein>
<evidence type="ECO:0000313" key="8">
    <source>
        <dbReference type="EMBL" id="GGC82627.1"/>
    </source>
</evidence>
<feature type="domain" description="YqgF/RNase H-like" evidence="7">
    <location>
        <begin position="12"/>
        <end position="122"/>
    </location>
</feature>
<dbReference type="HAMAP" id="MF_00651">
    <property type="entry name" value="Nuclease_YqgF"/>
    <property type="match status" value="1"/>
</dbReference>
<dbReference type="SUPFAM" id="SSF53098">
    <property type="entry name" value="Ribonuclease H-like"/>
    <property type="match status" value="1"/>
</dbReference>
<dbReference type="Gene3D" id="3.30.420.140">
    <property type="entry name" value="YqgF/RNase H-like domain"/>
    <property type="match status" value="1"/>
</dbReference>
<evidence type="ECO:0000256" key="5">
    <source>
        <dbReference type="HAMAP-Rule" id="MF_00651"/>
    </source>
</evidence>
<evidence type="ECO:0000256" key="4">
    <source>
        <dbReference type="ARBA" id="ARBA00022801"/>
    </source>
</evidence>
<evidence type="ECO:0000256" key="1">
    <source>
        <dbReference type="ARBA" id="ARBA00022490"/>
    </source>
</evidence>
<dbReference type="EMBL" id="BMJI01000002">
    <property type="protein sequence ID" value="GGC82627.1"/>
    <property type="molecule type" value="Genomic_DNA"/>
</dbReference>
<reference evidence="9" key="1">
    <citation type="journal article" date="2019" name="Int. J. Syst. Evol. Microbiol.">
        <title>The Global Catalogue of Microorganisms (GCM) 10K type strain sequencing project: providing services to taxonomists for standard genome sequencing and annotation.</title>
        <authorList>
            <consortium name="The Broad Institute Genomics Platform"/>
            <consortium name="The Broad Institute Genome Sequencing Center for Infectious Disease"/>
            <person name="Wu L."/>
            <person name="Ma J."/>
        </authorList>
    </citation>
    <scope>NUCLEOTIDE SEQUENCE [LARGE SCALE GENOMIC DNA]</scope>
    <source>
        <strain evidence="9">CGMCC 1.15480</strain>
    </source>
</reference>
<dbReference type="PANTHER" id="PTHR33317:SF4">
    <property type="entry name" value="POLYNUCLEOTIDYL TRANSFERASE, RIBONUCLEASE H-LIKE SUPERFAMILY PROTEIN"/>
    <property type="match status" value="1"/>
</dbReference>
<keyword evidence="4 5" id="KW-0378">Hydrolase</keyword>
<evidence type="ECO:0000313" key="9">
    <source>
        <dbReference type="Proteomes" id="UP000597761"/>
    </source>
</evidence>
<dbReference type="InterPro" id="IPR005227">
    <property type="entry name" value="YqgF"/>
</dbReference>
<keyword evidence="9" id="KW-1185">Reference proteome</keyword>
<dbReference type="RefSeq" id="WP_188666290.1">
    <property type="nucleotide sequence ID" value="NZ_BMJI01000002.1"/>
</dbReference>